<accession>A0A8H4TYN9</accession>
<name>A0A8H4TYN9_9HYPO</name>
<comment type="caution">
    <text evidence="1">The sequence shown here is derived from an EMBL/GenBank/DDBJ whole genome shotgun (WGS) entry which is preliminary data.</text>
</comment>
<proteinExistence type="predicted"/>
<reference evidence="1" key="1">
    <citation type="journal article" date="2020" name="BMC Genomics">
        <title>Correction to: Identification and distribution of gene clusters required for synthesis of sphingolipid metabolism inhibitors in diverse species of the filamentous fungus Fusarium.</title>
        <authorList>
            <person name="Kim H.S."/>
            <person name="Lohmar J.M."/>
            <person name="Busman M."/>
            <person name="Brown D.W."/>
            <person name="Naumann T.A."/>
            <person name="Divon H.H."/>
            <person name="Lysoe E."/>
            <person name="Uhlig S."/>
            <person name="Proctor R.H."/>
        </authorList>
    </citation>
    <scope>NUCLEOTIDE SEQUENCE</scope>
    <source>
        <strain evidence="1">NRRL 20472</strain>
    </source>
</reference>
<gene>
    <name evidence="1" type="ORF">FSARC_5924</name>
</gene>
<dbReference type="AlphaFoldDB" id="A0A8H4TYN9"/>
<evidence type="ECO:0000313" key="2">
    <source>
        <dbReference type="Proteomes" id="UP000622797"/>
    </source>
</evidence>
<dbReference type="OrthoDB" id="5091123at2759"/>
<protein>
    <submittedName>
        <fullName evidence="1">Uncharacterized protein</fullName>
    </submittedName>
</protein>
<evidence type="ECO:0000313" key="1">
    <source>
        <dbReference type="EMBL" id="KAF4966354.1"/>
    </source>
</evidence>
<reference evidence="1" key="2">
    <citation type="submission" date="2020-05" db="EMBL/GenBank/DDBJ databases">
        <authorList>
            <person name="Kim H.-S."/>
            <person name="Proctor R.H."/>
            <person name="Brown D.W."/>
        </authorList>
    </citation>
    <scope>NUCLEOTIDE SEQUENCE</scope>
    <source>
        <strain evidence="1">NRRL 20472</strain>
    </source>
</reference>
<sequence length="175" mass="19834">MSDNDDDHQPSTEYADHSNLFIPLPPLPCHTFPQCALEVGRLIRDTPLIINNRSIITSNRTKNCKAYIMVKREGDRTGFLWCDADGNPAERSCIKKTQGLAISRVKADLVELYNKHEKELVREYTGALCIALGRRRIVKFAQRGTALPPVIDDEDRLDPYLREEVLCSVLDPVLN</sequence>
<organism evidence="1 2">
    <name type="scientific">Fusarium sarcochroum</name>
    <dbReference type="NCBI Taxonomy" id="1208366"/>
    <lineage>
        <taxon>Eukaryota</taxon>
        <taxon>Fungi</taxon>
        <taxon>Dikarya</taxon>
        <taxon>Ascomycota</taxon>
        <taxon>Pezizomycotina</taxon>
        <taxon>Sordariomycetes</taxon>
        <taxon>Hypocreomycetidae</taxon>
        <taxon>Hypocreales</taxon>
        <taxon>Nectriaceae</taxon>
        <taxon>Fusarium</taxon>
        <taxon>Fusarium lateritium species complex</taxon>
    </lineage>
</organism>
<dbReference type="EMBL" id="JABEXW010000295">
    <property type="protein sequence ID" value="KAF4966354.1"/>
    <property type="molecule type" value="Genomic_DNA"/>
</dbReference>
<dbReference type="Proteomes" id="UP000622797">
    <property type="component" value="Unassembled WGS sequence"/>
</dbReference>
<keyword evidence="2" id="KW-1185">Reference proteome</keyword>